<feature type="region of interest" description="Disordered" evidence="1">
    <location>
        <begin position="171"/>
        <end position="225"/>
    </location>
</feature>
<dbReference type="EMBL" id="CP012154">
    <property type="protein sequence ID" value="AKS40451.1"/>
    <property type="molecule type" value="Genomic_DNA"/>
</dbReference>
<proteinExistence type="predicted"/>
<feature type="region of interest" description="Disordered" evidence="1">
    <location>
        <begin position="100"/>
        <end position="143"/>
    </location>
</feature>
<keyword evidence="4" id="KW-1185">Reference proteome</keyword>
<feature type="compositionally biased region" description="Low complexity" evidence="1">
    <location>
        <begin position="172"/>
        <end position="184"/>
    </location>
</feature>
<accession>A0A0K0XS49</accession>
<feature type="transmembrane region" description="Helical" evidence="2">
    <location>
        <begin position="53"/>
        <end position="73"/>
    </location>
</feature>
<keyword evidence="2" id="KW-0812">Transmembrane</keyword>
<dbReference type="Proteomes" id="UP000066624">
    <property type="component" value="Chromosome"/>
</dbReference>
<dbReference type="KEGG" id="wma:WM2015_60"/>
<evidence type="ECO:0000256" key="1">
    <source>
        <dbReference type="SAM" id="MobiDB-lite"/>
    </source>
</evidence>
<keyword evidence="2" id="KW-1133">Transmembrane helix</keyword>
<protein>
    <submittedName>
        <fullName evidence="3">Uncharacterized protein</fullName>
    </submittedName>
</protein>
<keyword evidence="2" id="KW-0472">Membrane</keyword>
<dbReference type="RefSeq" id="WP_049724169.1">
    <property type="nucleotide sequence ID" value="NZ_CP012154.1"/>
</dbReference>
<evidence type="ECO:0000313" key="4">
    <source>
        <dbReference type="Proteomes" id="UP000066624"/>
    </source>
</evidence>
<organism evidence="3 4">
    <name type="scientific">Wenzhouxiangella marina</name>
    <dbReference type="NCBI Taxonomy" id="1579979"/>
    <lineage>
        <taxon>Bacteria</taxon>
        <taxon>Pseudomonadati</taxon>
        <taxon>Pseudomonadota</taxon>
        <taxon>Gammaproteobacteria</taxon>
        <taxon>Chromatiales</taxon>
        <taxon>Wenzhouxiangellaceae</taxon>
        <taxon>Wenzhouxiangella</taxon>
    </lineage>
</organism>
<gene>
    <name evidence="3" type="ORF">WM2015_60</name>
</gene>
<evidence type="ECO:0000256" key="2">
    <source>
        <dbReference type="SAM" id="Phobius"/>
    </source>
</evidence>
<name>A0A0K0XS49_9GAMM</name>
<evidence type="ECO:0000313" key="3">
    <source>
        <dbReference type="EMBL" id="AKS40451.1"/>
    </source>
</evidence>
<dbReference type="STRING" id="1579979.WM2015_60"/>
<sequence>MTNSTNKAMDEDMQALARQYREHGQAEPPAGLDRMIRARAEEAVKHRRLKGPLPWMGGLATAAVLVLAIGVVIQTPPPAPEALPEIGAADEGRERFMQDSLQEAESSRVAPMAESRAVLSDRAEPVARSAPPAPPPPAAAERQLSRLQQYSGKTMDSAVEEALVPEREAEFAPEAPALSSSLAPLPEPAERRAADQDALADSAAMELREAELDAGPLEDAVDPAEAIREALEAGRLEDARAAIDALREAQPDHPDLEALEAHWRELAEGD</sequence>
<dbReference type="AlphaFoldDB" id="A0A0K0XS49"/>
<reference evidence="3 4" key="1">
    <citation type="submission" date="2015-07" db="EMBL/GenBank/DDBJ databases">
        <authorList>
            <person name="Noorani M."/>
        </authorList>
    </citation>
    <scope>NUCLEOTIDE SEQUENCE [LARGE SCALE GENOMIC DNA]</scope>
    <source>
        <strain evidence="3 4">KCTC 42284</strain>
    </source>
</reference>